<feature type="region of interest" description="Disordered" evidence="1">
    <location>
        <begin position="221"/>
        <end position="240"/>
    </location>
</feature>
<proteinExistence type="predicted"/>
<dbReference type="AlphaFoldDB" id="A0AAE3YFL2"/>
<dbReference type="InterPro" id="IPR015943">
    <property type="entry name" value="WD40/YVTN_repeat-like_dom_sf"/>
</dbReference>
<accession>A0AAE3YFL2</accession>
<dbReference type="RefSeq" id="WP_309850027.1">
    <property type="nucleotide sequence ID" value="NZ_BAAAIU010000044.1"/>
</dbReference>
<name>A0AAE3YFL2_9MICC</name>
<feature type="region of interest" description="Disordered" evidence="1">
    <location>
        <begin position="1"/>
        <end position="21"/>
    </location>
</feature>
<dbReference type="EMBL" id="JAVDUI010000001">
    <property type="protein sequence ID" value="MDR6891812.1"/>
    <property type="molecule type" value="Genomic_DNA"/>
</dbReference>
<dbReference type="InterPro" id="IPR011044">
    <property type="entry name" value="Quino_amine_DH_bsu"/>
</dbReference>
<dbReference type="Gene3D" id="2.130.10.10">
    <property type="entry name" value="YVTN repeat-like/Quinoprotein amine dehydrogenase"/>
    <property type="match status" value="1"/>
</dbReference>
<gene>
    <name evidence="2" type="ORF">J2S35_000752</name>
</gene>
<feature type="compositionally biased region" description="Low complexity" evidence="1">
    <location>
        <begin position="46"/>
        <end position="77"/>
    </location>
</feature>
<feature type="region of interest" description="Disordered" evidence="1">
    <location>
        <begin position="35"/>
        <end position="92"/>
    </location>
</feature>
<keyword evidence="3" id="KW-1185">Reference proteome</keyword>
<sequence length="472" mass="48640">MTNHSHLSSERARRPRARLSTAGPALLAAALLAGCASPSPSPETTAGAPASDSPSAPQSASHGPSQSPSQGAAASTDAHAKDAGNGHGTEVAAPVPRLVATYDGGVLTLDATTLEQVADEKIPGFLRVNPAGDGRHAFLSTDKGFRLFDAGTWSEAHGDHSHSYTADPKATSATVAADHPGHVVVHGGRTALFADGTGTVSLLETDAIAKGAEAGSLRPVGSVSAPQPHHGVAVPLPDGGLAMTRSKGEERTGMSVYAKDLKTVTHSSDDCPGTHGEAVAKGGAVVFGCENGVLIYTKGAIKKVASPDKIGRIGNQAGSEASPIVLGDYKVRPSEGTREHPTRVSLIDTRTGTIRLVDVKASYTFRSLGRGPAGEALVLGTDGKLRVLDPATGRITKEIRVTDAWTEPEEWQKPRPALHVQGATAYVTDPATRRLVSVDIPSGEIVKETTTTQPINEITSVTGKAARAPHSH</sequence>
<evidence type="ECO:0000313" key="3">
    <source>
        <dbReference type="Proteomes" id="UP001247307"/>
    </source>
</evidence>
<reference evidence="2" key="1">
    <citation type="submission" date="2023-07" db="EMBL/GenBank/DDBJ databases">
        <title>Sequencing the genomes of 1000 actinobacteria strains.</title>
        <authorList>
            <person name="Klenk H.-P."/>
        </authorList>
    </citation>
    <scope>NUCLEOTIDE SEQUENCE</scope>
    <source>
        <strain evidence="2">DSM 13988</strain>
    </source>
</reference>
<comment type="caution">
    <text evidence="2">The sequence shown here is derived from an EMBL/GenBank/DDBJ whole genome shotgun (WGS) entry which is preliminary data.</text>
</comment>
<evidence type="ECO:0008006" key="4">
    <source>
        <dbReference type="Google" id="ProtNLM"/>
    </source>
</evidence>
<evidence type="ECO:0000256" key="1">
    <source>
        <dbReference type="SAM" id="MobiDB-lite"/>
    </source>
</evidence>
<organism evidence="2 3">
    <name type="scientific">Falsarthrobacter nasiphocae</name>
    <dbReference type="NCBI Taxonomy" id="189863"/>
    <lineage>
        <taxon>Bacteria</taxon>
        <taxon>Bacillati</taxon>
        <taxon>Actinomycetota</taxon>
        <taxon>Actinomycetes</taxon>
        <taxon>Micrococcales</taxon>
        <taxon>Micrococcaceae</taxon>
        <taxon>Falsarthrobacter</taxon>
    </lineage>
</organism>
<evidence type="ECO:0000313" key="2">
    <source>
        <dbReference type="EMBL" id="MDR6891812.1"/>
    </source>
</evidence>
<dbReference type="SUPFAM" id="SSF50969">
    <property type="entry name" value="YVTN repeat-like/Quinoprotein amine dehydrogenase"/>
    <property type="match status" value="1"/>
</dbReference>
<dbReference type="Proteomes" id="UP001247307">
    <property type="component" value="Unassembled WGS sequence"/>
</dbReference>
<protein>
    <recommendedName>
        <fullName evidence="4">Secreted protein</fullName>
    </recommendedName>
</protein>